<dbReference type="Pfam" id="PF00250">
    <property type="entry name" value="Forkhead"/>
    <property type="match status" value="1"/>
</dbReference>
<dbReference type="FunFam" id="1.10.10.10:FF:000030">
    <property type="entry name" value="Forkhead box protein K2"/>
    <property type="match status" value="1"/>
</dbReference>
<feature type="domain" description="Fork-head" evidence="9">
    <location>
        <begin position="370"/>
        <end position="466"/>
    </location>
</feature>
<dbReference type="InterPro" id="IPR001766">
    <property type="entry name" value="Fork_head_dom"/>
</dbReference>
<gene>
    <name evidence="10" type="ORF">NA57DRAFT_73284</name>
</gene>
<feature type="compositionally biased region" description="Low complexity" evidence="7">
    <location>
        <begin position="471"/>
        <end position="486"/>
    </location>
</feature>
<dbReference type="InterPro" id="IPR036388">
    <property type="entry name" value="WH-like_DNA-bd_sf"/>
</dbReference>
<evidence type="ECO:0000256" key="1">
    <source>
        <dbReference type="ARBA" id="ARBA00004123"/>
    </source>
</evidence>
<feature type="region of interest" description="Disordered" evidence="7">
    <location>
        <begin position="1"/>
        <end position="49"/>
    </location>
</feature>
<evidence type="ECO:0000256" key="3">
    <source>
        <dbReference type="ARBA" id="ARBA00023125"/>
    </source>
</evidence>
<evidence type="ECO:0000256" key="5">
    <source>
        <dbReference type="ARBA" id="ARBA00023242"/>
    </source>
</evidence>
<keyword evidence="5 6" id="KW-0539">Nucleus</keyword>
<dbReference type="PRINTS" id="PR00053">
    <property type="entry name" value="FORKHEAD"/>
</dbReference>
<dbReference type="InterPro" id="IPR018122">
    <property type="entry name" value="TF_fork_head_CS_1"/>
</dbReference>
<feature type="DNA-binding region" description="Fork-head" evidence="6">
    <location>
        <begin position="370"/>
        <end position="466"/>
    </location>
</feature>
<dbReference type="Pfam" id="PF00498">
    <property type="entry name" value="FHA"/>
    <property type="match status" value="1"/>
</dbReference>
<feature type="region of interest" description="Disordered" evidence="7">
    <location>
        <begin position="154"/>
        <end position="177"/>
    </location>
</feature>
<dbReference type="SMART" id="SM00339">
    <property type="entry name" value="FH"/>
    <property type="match status" value="1"/>
</dbReference>
<sequence>MPPTGRRRARAKEPPPEPVDAETAEMLNNTPTRKRRRVQLHSSNHSPTKAAYHLQVTGNAGNVKAAKVARAESPESQTTVPQEIPSDEENTWSKQLSYSAKFITKLKVATYTVNAASALNNALLDKDRLDAYARVSGRNWTYFAQKTSFTIGRPVKPAQVKRSGPDTSPSAGSQGGDFSIDIDLGPEQQVSRLHAIIEFVPEQDNWLLTVNGRNGLLIDDRRFEKGDKSYLHSGAVISVVGTQMMFTLPQSEFIVHPSILAQLTEDGETEDEYPQDHLGPTGRRGSLSGMTQSASQQYAPPRGLGTNVPQTRSFHHGASHAAGPIPTTPLTHRSRDAQSRSKPSPGMGRGMVLESMEDIDYSADHHKDTKPPHSYAQLIGQAILASPGEKCTLAKIYEFIKEHYAFYRHGSTVGWQNSIRHNLSLNKCFEKVPRATDEPGKGMKWQIVADQREEFLKKNITNPRKAFTRVGSSGPNSPAAGAPSSSMRAAERLQGVLSHAARASAASNARAQDEEMKTSPRSDTPPLTSYPTATESYTPERGPRHAGLQNDGASGFANDAPSAQTPVFSRASAQLPGGRSGYTSAVNTNARTAALAEAAANSPPMLGPLHPGTTSAPHALGGHYADYPNSGLALQTPLSRHKPHLAPPSTAHLPSQHMLFSSPAPFWKYADLGSTPARPLEGLASPEKKNGDDSEDEEEGDAMQIDKREGDMGTAIQVNGASVGGNGDDTRPNTAHASSPPVPNSVKLNLDGFGDSADDDNSPVDEVSPSRTISRPVSRQLAGGPVPAQPPIPKLNLGTAPVLSATAGNGAAPAAQRSSMLGGGDEEGGIDLTKGFQRIGSFHRSLSQASGLGIGHPAGGIVAPRG</sequence>
<keyword evidence="11" id="KW-1185">Reference proteome</keyword>
<dbReference type="InterPro" id="IPR000253">
    <property type="entry name" value="FHA_dom"/>
</dbReference>
<dbReference type="InterPro" id="IPR008984">
    <property type="entry name" value="SMAD_FHA_dom_sf"/>
</dbReference>
<protein>
    <submittedName>
        <fullName evidence="10">Uncharacterized protein</fullName>
    </submittedName>
</protein>
<organism evidence="10 11">
    <name type="scientific">Rhizodiscina lignyota</name>
    <dbReference type="NCBI Taxonomy" id="1504668"/>
    <lineage>
        <taxon>Eukaryota</taxon>
        <taxon>Fungi</taxon>
        <taxon>Dikarya</taxon>
        <taxon>Ascomycota</taxon>
        <taxon>Pezizomycotina</taxon>
        <taxon>Dothideomycetes</taxon>
        <taxon>Pleosporomycetidae</taxon>
        <taxon>Aulographales</taxon>
        <taxon>Rhizodiscinaceae</taxon>
        <taxon>Rhizodiscina</taxon>
    </lineage>
</organism>
<keyword evidence="3 6" id="KW-0238">DNA-binding</keyword>
<dbReference type="PANTHER" id="PTHR45881">
    <property type="entry name" value="CHECKPOINT SUPPRESSOR 1-LIKE, ISOFORM A-RELATED"/>
    <property type="match status" value="1"/>
</dbReference>
<accession>A0A9P4MDP1</accession>
<dbReference type="InterPro" id="IPR030456">
    <property type="entry name" value="TF_fork_head_CS_2"/>
</dbReference>
<feature type="compositionally biased region" description="Polar residues" evidence="7">
    <location>
        <begin position="288"/>
        <end position="298"/>
    </location>
</feature>
<name>A0A9P4MDP1_9PEZI</name>
<reference evidence="10" key="1">
    <citation type="journal article" date="2020" name="Stud. Mycol.">
        <title>101 Dothideomycetes genomes: a test case for predicting lifestyles and emergence of pathogens.</title>
        <authorList>
            <person name="Haridas S."/>
            <person name="Albert R."/>
            <person name="Binder M."/>
            <person name="Bloem J."/>
            <person name="Labutti K."/>
            <person name="Salamov A."/>
            <person name="Andreopoulos B."/>
            <person name="Baker S."/>
            <person name="Barry K."/>
            <person name="Bills G."/>
            <person name="Bluhm B."/>
            <person name="Cannon C."/>
            <person name="Castanera R."/>
            <person name="Culley D."/>
            <person name="Daum C."/>
            <person name="Ezra D."/>
            <person name="Gonzalez J."/>
            <person name="Henrissat B."/>
            <person name="Kuo A."/>
            <person name="Liang C."/>
            <person name="Lipzen A."/>
            <person name="Lutzoni F."/>
            <person name="Magnuson J."/>
            <person name="Mondo S."/>
            <person name="Nolan M."/>
            <person name="Ohm R."/>
            <person name="Pangilinan J."/>
            <person name="Park H.-J."/>
            <person name="Ramirez L."/>
            <person name="Alfaro M."/>
            <person name="Sun H."/>
            <person name="Tritt A."/>
            <person name="Yoshinaga Y."/>
            <person name="Zwiers L.-H."/>
            <person name="Turgeon B."/>
            <person name="Goodwin S."/>
            <person name="Spatafora J."/>
            <person name="Crous P."/>
            <person name="Grigoriev I."/>
        </authorList>
    </citation>
    <scope>NUCLEOTIDE SEQUENCE</scope>
    <source>
        <strain evidence="10">CBS 133067</strain>
    </source>
</reference>
<feature type="domain" description="FHA" evidence="8">
    <location>
        <begin position="149"/>
        <end position="223"/>
    </location>
</feature>
<feature type="compositionally biased region" description="Basic and acidic residues" evidence="7">
    <location>
        <begin position="511"/>
        <end position="520"/>
    </location>
</feature>
<dbReference type="Proteomes" id="UP000799772">
    <property type="component" value="Unassembled WGS sequence"/>
</dbReference>
<dbReference type="PANTHER" id="PTHR45881:SF1">
    <property type="entry name" value="FORK HEAD PROTEIN HOMOLOG 2"/>
    <property type="match status" value="1"/>
</dbReference>
<dbReference type="PROSITE" id="PS50006">
    <property type="entry name" value="FHA_DOMAIN"/>
    <property type="match status" value="1"/>
</dbReference>
<feature type="region of interest" description="Disordered" evidence="7">
    <location>
        <begin position="677"/>
        <end position="832"/>
    </location>
</feature>
<proteinExistence type="predicted"/>
<dbReference type="OrthoDB" id="5954824at2759"/>
<dbReference type="SUPFAM" id="SSF46785">
    <property type="entry name" value="Winged helix' DNA-binding domain"/>
    <property type="match status" value="1"/>
</dbReference>
<feature type="compositionally biased region" description="Basic residues" evidence="7">
    <location>
        <begin position="1"/>
        <end position="10"/>
    </location>
</feature>
<comment type="caution">
    <text evidence="10">The sequence shown here is derived from an EMBL/GenBank/DDBJ whole genome shotgun (WGS) entry which is preliminary data.</text>
</comment>
<feature type="compositionally biased region" description="Low complexity" evidence="7">
    <location>
        <begin position="805"/>
        <end position="815"/>
    </location>
</feature>
<comment type="subcellular location">
    <subcellularLocation>
        <location evidence="1 6">Nucleus</location>
    </subcellularLocation>
</comment>
<feature type="region of interest" description="Disordered" evidence="7">
    <location>
        <begin position="265"/>
        <end position="349"/>
    </location>
</feature>
<dbReference type="Gene3D" id="1.10.10.10">
    <property type="entry name" value="Winged helix-like DNA-binding domain superfamily/Winged helix DNA-binding domain"/>
    <property type="match status" value="1"/>
</dbReference>
<dbReference type="InterPro" id="IPR036390">
    <property type="entry name" value="WH_DNA-bd_sf"/>
</dbReference>
<dbReference type="EMBL" id="ML978123">
    <property type="protein sequence ID" value="KAF2101844.1"/>
    <property type="molecule type" value="Genomic_DNA"/>
</dbReference>
<dbReference type="Gene3D" id="2.60.200.20">
    <property type="match status" value="1"/>
</dbReference>
<evidence type="ECO:0000256" key="4">
    <source>
        <dbReference type="ARBA" id="ARBA00023163"/>
    </source>
</evidence>
<dbReference type="SMART" id="SM00240">
    <property type="entry name" value="FHA"/>
    <property type="match status" value="1"/>
</dbReference>
<feature type="region of interest" description="Disordered" evidence="7">
    <location>
        <begin position="847"/>
        <end position="866"/>
    </location>
</feature>
<dbReference type="PROSITE" id="PS50039">
    <property type="entry name" value="FORK_HEAD_3"/>
    <property type="match status" value="1"/>
</dbReference>
<evidence type="ECO:0000256" key="6">
    <source>
        <dbReference type="PROSITE-ProRule" id="PRU00089"/>
    </source>
</evidence>
<dbReference type="CDD" id="cd00059">
    <property type="entry name" value="FH_FOX"/>
    <property type="match status" value="1"/>
</dbReference>
<evidence type="ECO:0000256" key="7">
    <source>
        <dbReference type="SAM" id="MobiDB-lite"/>
    </source>
</evidence>
<dbReference type="GO" id="GO:0000978">
    <property type="term" value="F:RNA polymerase II cis-regulatory region sequence-specific DNA binding"/>
    <property type="evidence" value="ECO:0007669"/>
    <property type="project" value="TreeGrafter"/>
</dbReference>
<dbReference type="PROSITE" id="PS00657">
    <property type="entry name" value="FORK_HEAD_1"/>
    <property type="match status" value="1"/>
</dbReference>
<evidence type="ECO:0000313" key="11">
    <source>
        <dbReference type="Proteomes" id="UP000799772"/>
    </source>
</evidence>
<dbReference type="GO" id="GO:0005634">
    <property type="term" value="C:nucleus"/>
    <property type="evidence" value="ECO:0007669"/>
    <property type="project" value="UniProtKB-SubCell"/>
</dbReference>
<dbReference type="AlphaFoldDB" id="A0A9P4MDP1"/>
<feature type="compositionally biased region" description="Low complexity" evidence="7">
    <location>
        <begin position="500"/>
        <end position="510"/>
    </location>
</feature>
<evidence type="ECO:0000313" key="10">
    <source>
        <dbReference type="EMBL" id="KAF2101844.1"/>
    </source>
</evidence>
<evidence type="ECO:0000259" key="8">
    <source>
        <dbReference type="PROSITE" id="PS50006"/>
    </source>
</evidence>
<feature type="compositionally biased region" description="Polar residues" evidence="7">
    <location>
        <begin position="521"/>
        <end position="537"/>
    </location>
</feature>
<evidence type="ECO:0000259" key="9">
    <source>
        <dbReference type="PROSITE" id="PS50039"/>
    </source>
</evidence>
<feature type="region of interest" description="Disordered" evidence="7">
    <location>
        <begin position="466"/>
        <end position="563"/>
    </location>
</feature>
<dbReference type="SUPFAM" id="SSF49879">
    <property type="entry name" value="SMAD/FHA domain"/>
    <property type="match status" value="1"/>
</dbReference>
<dbReference type="PROSITE" id="PS00658">
    <property type="entry name" value="FORK_HEAD_2"/>
    <property type="match status" value="1"/>
</dbReference>
<dbReference type="CDD" id="cd22701">
    <property type="entry name" value="FHA_FKH1-like"/>
    <property type="match status" value="1"/>
</dbReference>
<keyword evidence="4" id="KW-0804">Transcription</keyword>
<dbReference type="GO" id="GO:0000981">
    <property type="term" value="F:DNA-binding transcription factor activity, RNA polymerase II-specific"/>
    <property type="evidence" value="ECO:0007669"/>
    <property type="project" value="TreeGrafter"/>
</dbReference>
<keyword evidence="2" id="KW-0805">Transcription regulation</keyword>
<evidence type="ECO:0000256" key="2">
    <source>
        <dbReference type="ARBA" id="ARBA00023015"/>
    </source>
</evidence>